<proteinExistence type="predicted"/>
<evidence type="ECO:0000259" key="13">
    <source>
        <dbReference type="PROSITE" id="PS51414"/>
    </source>
</evidence>
<dbReference type="Gene3D" id="1.20.920.10">
    <property type="entry name" value="Bromodomain-like"/>
    <property type="match status" value="1"/>
</dbReference>
<dbReference type="Pfam" id="PF00439">
    <property type="entry name" value="Bromodomain"/>
    <property type="match status" value="1"/>
</dbReference>
<dbReference type="SUPFAM" id="SSF57903">
    <property type="entry name" value="FYVE/PHD zinc finger"/>
    <property type="match status" value="1"/>
</dbReference>
<dbReference type="Pfam" id="PF01342">
    <property type="entry name" value="SAND"/>
    <property type="match status" value="2"/>
</dbReference>
<evidence type="ECO:0000313" key="15">
    <source>
        <dbReference type="Proteomes" id="UP000646548"/>
    </source>
</evidence>
<evidence type="ECO:0000313" key="14">
    <source>
        <dbReference type="EMBL" id="KAF6715837.1"/>
    </source>
</evidence>
<dbReference type="SMART" id="SM00258">
    <property type="entry name" value="SAND"/>
    <property type="match status" value="2"/>
</dbReference>
<feature type="compositionally biased region" description="Acidic residues" evidence="9">
    <location>
        <begin position="291"/>
        <end position="319"/>
    </location>
</feature>
<feature type="domain" description="PHD-type" evidence="11">
    <location>
        <begin position="431"/>
        <end position="481"/>
    </location>
</feature>
<evidence type="ECO:0000256" key="5">
    <source>
        <dbReference type="ARBA" id="ARBA00023117"/>
    </source>
</evidence>
<evidence type="ECO:0000259" key="11">
    <source>
        <dbReference type="PROSITE" id="PS50016"/>
    </source>
</evidence>
<dbReference type="InterPro" id="IPR000770">
    <property type="entry name" value="SAND_dom"/>
</dbReference>
<protein>
    <submittedName>
        <fullName evidence="14">Nuclear body protein SP140-like protein</fullName>
    </submittedName>
</protein>
<dbReference type="CDD" id="cd15541">
    <property type="entry name" value="PHD_TIF1_like"/>
    <property type="match status" value="1"/>
</dbReference>
<keyword evidence="6" id="KW-0539">Nucleus</keyword>
<feature type="compositionally biased region" description="Basic and acidic residues" evidence="9">
    <location>
        <begin position="117"/>
        <end position="140"/>
    </location>
</feature>
<dbReference type="GO" id="GO:0005634">
    <property type="term" value="C:nucleus"/>
    <property type="evidence" value="ECO:0007669"/>
    <property type="project" value="InterPro"/>
</dbReference>
<evidence type="ECO:0000256" key="7">
    <source>
        <dbReference type="PROSITE-ProRule" id="PRU00035"/>
    </source>
</evidence>
<dbReference type="PRINTS" id="PR01711">
    <property type="entry name" value="AIREGULATOR"/>
</dbReference>
<dbReference type="InterPro" id="IPR004865">
    <property type="entry name" value="HSR_dom"/>
</dbReference>
<gene>
    <name evidence="14" type="ORF">FQA47_016577</name>
</gene>
<keyword evidence="4" id="KW-0862">Zinc</keyword>
<feature type="region of interest" description="Disordered" evidence="9">
    <location>
        <begin position="277"/>
        <end position="336"/>
    </location>
</feature>
<name>A0A834BLC4_ORYME</name>
<dbReference type="GO" id="GO:0008270">
    <property type="term" value="F:zinc ion binding"/>
    <property type="evidence" value="ECO:0007669"/>
    <property type="project" value="UniProtKB-KW"/>
</dbReference>
<dbReference type="FunFam" id="3.10.390.10:FF:000004">
    <property type="entry name" value="Deformed epidermal autoregulatory factor 1"/>
    <property type="match status" value="1"/>
</dbReference>
<evidence type="ECO:0000256" key="6">
    <source>
        <dbReference type="ARBA" id="ARBA00023242"/>
    </source>
</evidence>
<dbReference type="GO" id="GO:0003677">
    <property type="term" value="F:DNA binding"/>
    <property type="evidence" value="ECO:0007669"/>
    <property type="project" value="InterPro"/>
</dbReference>
<comment type="caution">
    <text evidence="14">The sequence shown here is derived from an EMBL/GenBank/DDBJ whole genome shotgun (WGS) entry which is preliminary data.</text>
</comment>
<dbReference type="Gene3D" id="3.10.390.10">
    <property type="entry name" value="SAND domain-like"/>
    <property type="match status" value="2"/>
</dbReference>
<dbReference type="GO" id="GO:0000981">
    <property type="term" value="F:DNA-binding transcription factor activity, RNA polymerase II-specific"/>
    <property type="evidence" value="ECO:0007669"/>
    <property type="project" value="TreeGrafter"/>
</dbReference>
<feature type="region of interest" description="Disordered" evidence="9">
    <location>
        <begin position="114"/>
        <end position="175"/>
    </location>
</feature>
<sequence>MDDPRNPGKLLRFFHSHKTELSCMENPQIFLSQLRDNDLIPDDKYKKVIKMKSKNKRQMAIYDILDWLEKEGSENIHSFWRCVFKEIILNKYSVLQKMHESLLDGSFQFDEQLPQSVEKEEEAKQEKKEEEAKKEKKEASSGKNKRKRSRSACGDEEQPDASSQMTSRQKKSKKIAFASPKKGEKIWDWPIFKHQLPVTCGEMEGMLIRDKLAKGEKCIQAMEQWFTPSEFEKFAGKKSSRNWKTSIRCTGITLGKLIQEGHLKSATFTNRSKKVKKSLFSKRNTTPSQESDPDEDEADDPEQQSSSDDEESSTDDSEMEVSSTQPGNPPDKDTATFAVSCGQLSGVLHRYRFLTGSRGRSIRTEDEWMTPVEFVRAATSQIDDTWRKDIIHNGQPLNVLLEKKVLSLHSLLCKCSNCKAKLEDEEDQKNDDECYICKNVGDLVVCDHCPRSFHQNCHLPRIGEAIMSDNTPWMCTFCIFKTIQNSRYDDEQKREVVLSCQMSQHIVECQYLLLFLSNADSEQLFDTDPELYLENYRHFVKTPMWLGKIADNLQNYQYKTVGHFESDVQLIFTNCGRYNRDNAEFLEKGKRLKETFDKEFKTALNIHD</sequence>
<organism evidence="14 15">
    <name type="scientific">Oryzias melastigma</name>
    <name type="common">Marine medaka</name>
    <dbReference type="NCBI Taxonomy" id="30732"/>
    <lineage>
        <taxon>Eukaryota</taxon>
        <taxon>Metazoa</taxon>
        <taxon>Chordata</taxon>
        <taxon>Craniata</taxon>
        <taxon>Vertebrata</taxon>
        <taxon>Euteleostomi</taxon>
        <taxon>Actinopterygii</taxon>
        <taxon>Neopterygii</taxon>
        <taxon>Teleostei</taxon>
        <taxon>Neoteleostei</taxon>
        <taxon>Acanthomorphata</taxon>
        <taxon>Ovalentaria</taxon>
        <taxon>Atherinomorphae</taxon>
        <taxon>Beloniformes</taxon>
        <taxon>Adrianichthyidae</taxon>
        <taxon>Oryziinae</taxon>
        <taxon>Oryzias</taxon>
    </lineage>
</organism>
<dbReference type="GO" id="GO:0005737">
    <property type="term" value="C:cytoplasm"/>
    <property type="evidence" value="ECO:0007669"/>
    <property type="project" value="InterPro"/>
</dbReference>
<feature type="domain" description="SAND" evidence="12">
    <location>
        <begin position="316"/>
        <end position="407"/>
    </location>
</feature>
<evidence type="ECO:0000256" key="9">
    <source>
        <dbReference type="SAM" id="MobiDB-lite"/>
    </source>
</evidence>
<dbReference type="GO" id="GO:0045182">
    <property type="term" value="F:translation regulator activity"/>
    <property type="evidence" value="ECO:0007669"/>
    <property type="project" value="InterPro"/>
</dbReference>
<keyword evidence="3 8" id="KW-0863">Zinc-finger</keyword>
<keyword evidence="1" id="KW-0597">Phosphoprotein</keyword>
<dbReference type="InterPro" id="IPR043563">
    <property type="entry name" value="Sp110/Sp140/Sp140L-like"/>
</dbReference>
<feature type="domain" description="Bromo" evidence="10">
    <location>
        <begin position="515"/>
        <end position="586"/>
    </location>
</feature>
<evidence type="ECO:0000256" key="8">
    <source>
        <dbReference type="PROSITE-ProRule" id="PRU00146"/>
    </source>
</evidence>
<dbReference type="Pfam" id="PF00628">
    <property type="entry name" value="PHD"/>
    <property type="match status" value="1"/>
</dbReference>
<dbReference type="InterPro" id="IPR019787">
    <property type="entry name" value="Znf_PHD-finger"/>
</dbReference>
<dbReference type="PROSITE" id="PS50864">
    <property type="entry name" value="SAND"/>
    <property type="match status" value="2"/>
</dbReference>
<dbReference type="SUPFAM" id="SSF47370">
    <property type="entry name" value="Bromodomain"/>
    <property type="match status" value="1"/>
</dbReference>
<keyword evidence="2" id="KW-0479">Metal-binding</keyword>
<feature type="domain" description="SAND" evidence="12">
    <location>
        <begin position="196"/>
        <end position="264"/>
    </location>
</feature>
<dbReference type="InterPro" id="IPR036427">
    <property type="entry name" value="Bromodomain-like_sf"/>
</dbReference>
<dbReference type="PANTHER" id="PTHR46386:SF1">
    <property type="entry name" value="NUCLEAR BODY PROTEIN SP140-LIKE PROTEIN"/>
    <property type="match status" value="1"/>
</dbReference>
<keyword evidence="5 7" id="KW-0103">Bromodomain</keyword>
<feature type="domain" description="HSR" evidence="13">
    <location>
        <begin position="1"/>
        <end position="107"/>
    </location>
</feature>
<reference evidence="14" key="1">
    <citation type="journal article" name="BMC Genomics">
        <title>Long-read sequencing and de novo genome assembly of marine medaka (Oryzias melastigma).</title>
        <authorList>
            <person name="Liang P."/>
            <person name="Saqib H.S.A."/>
            <person name="Ni X."/>
            <person name="Shen Y."/>
        </authorList>
    </citation>
    <scope>NUCLEOTIDE SEQUENCE</scope>
    <source>
        <strain evidence="14">Bigg-433</strain>
    </source>
</reference>
<evidence type="ECO:0000259" key="12">
    <source>
        <dbReference type="PROSITE" id="PS50864"/>
    </source>
</evidence>
<dbReference type="Pfam" id="PF03172">
    <property type="entry name" value="HSR"/>
    <property type="match status" value="1"/>
</dbReference>
<dbReference type="InterPro" id="IPR008087">
    <property type="entry name" value="AIRE"/>
</dbReference>
<dbReference type="PROSITE" id="PS51414">
    <property type="entry name" value="HSR"/>
    <property type="match status" value="1"/>
</dbReference>
<dbReference type="InterPro" id="IPR001965">
    <property type="entry name" value="Znf_PHD"/>
</dbReference>
<dbReference type="PROSITE" id="PS50014">
    <property type="entry name" value="BROMODOMAIN_2"/>
    <property type="match status" value="1"/>
</dbReference>
<dbReference type="SMART" id="SM00297">
    <property type="entry name" value="BROMO"/>
    <property type="match status" value="1"/>
</dbReference>
<dbReference type="PRINTS" id="PR00503">
    <property type="entry name" value="BROMODOMAIN"/>
</dbReference>
<accession>A0A834BLC4</accession>
<dbReference type="GO" id="GO:0006959">
    <property type="term" value="P:humoral immune response"/>
    <property type="evidence" value="ECO:0007669"/>
    <property type="project" value="InterPro"/>
</dbReference>
<dbReference type="Proteomes" id="UP000646548">
    <property type="component" value="Unassembled WGS sequence"/>
</dbReference>
<evidence type="ECO:0000256" key="3">
    <source>
        <dbReference type="ARBA" id="ARBA00022771"/>
    </source>
</evidence>
<dbReference type="InterPro" id="IPR011011">
    <property type="entry name" value="Znf_FYVE_PHD"/>
</dbReference>
<dbReference type="CDD" id="cd04369">
    <property type="entry name" value="Bromodomain"/>
    <property type="match status" value="1"/>
</dbReference>
<dbReference type="SMART" id="SM00249">
    <property type="entry name" value="PHD"/>
    <property type="match status" value="1"/>
</dbReference>
<dbReference type="AlphaFoldDB" id="A0A834BLC4"/>
<dbReference type="InterPro" id="IPR010919">
    <property type="entry name" value="SAND-like_dom_sf"/>
</dbReference>
<dbReference type="Gene3D" id="3.30.40.10">
    <property type="entry name" value="Zinc/RING finger domain, C3HC4 (zinc finger)"/>
    <property type="match status" value="1"/>
</dbReference>
<dbReference type="SUPFAM" id="SSF63763">
    <property type="entry name" value="SAND domain-like"/>
    <property type="match status" value="2"/>
</dbReference>
<evidence type="ECO:0000256" key="2">
    <source>
        <dbReference type="ARBA" id="ARBA00022723"/>
    </source>
</evidence>
<evidence type="ECO:0000256" key="4">
    <source>
        <dbReference type="ARBA" id="ARBA00022833"/>
    </source>
</evidence>
<evidence type="ECO:0000256" key="1">
    <source>
        <dbReference type="ARBA" id="ARBA00022553"/>
    </source>
</evidence>
<dbReference type="PANTHER" id="PTHR46386">
    <property type="entry name" value="NUCLEAR BODY PROTEIN SP140"/>
    <property type="match status" value="1"/>
</dbReference>
<dbReference type="EMBL" id="WKFB01001025">
    <property type="protein sequence ID" value="KAF6715837.1"/>
    <property type="molecule type" value="Genomic_DNA"/>
</dbReference>
<dbReference type="InterPro" id="IPR013083">
    <property type="entry name" value="Znf_RING/FYVE/PHD"/>
</dbReference>
<dbReference type="InterPro" id="IPR001487">
    <property type="entry name" value="Bromodomain"/>
</dbReference>
<dbReference type="PROSITE" id="PS50016">
    <property type="entry name" value="ZF_PHD_2"/>
    <property type="match status" value="1"/>
</dbReference>
<evidence type="ECO:0000259" key="10">
    <source>
        <dbReference type="PROSITE" id="PS50014"/>
    </source>
</evidence>